<comment type="caution">
    <text evidence="2">The sequence shown here is derived from an EMBL/GenBank/DDBJ whole genome shotgun (WGS) entry which is preliminary data.</text>
</comment>
<reference evidence="2" key="1">
    <citation type="submission" date="2023-06" db="EMBL/GenBank/DDBJ databases">
        <title>Genome-scale phylogeny and comparative genomics of the fungal order Sordariales.</title>
        <authorList>
            <consortium name="Lawrence Berkeley National Laboratory"/>
            <person name="Hensen N."/>
            <person name="Bonometti L."/>
            <person name="Westerberg I."/>
            <person name="Brannstrom I.O."/>
            <person name="Guillou S."/>
            <person name="Cros-Aarteil S."/>
            <person name="Calhoun S."/>
            <person name="Haridas S."/>
            <person name="Kuo A."/>
            <person name="Mondo S."/>
            <person name="Pangilinan J."/>
            <person name="Riley R."/>
            <person name="LaButti K."/>
            <person name="Andreopoulos B."/>
            <person name="Lipzen A."/>
            <person name="Chen C."/>
            <person name="Yanf M."/>
            <person name="Daum C."/>
            <person name="Ng V."/>
            <person name="Clum A."/>
            <person name="Steindorff A."/>
            <person name="Ohm R."/>
            <person name="Martin F."/>
            <person name="Silar P."/>
            <person name="Natvig D."/>
            <person name="Lalanne C."/>
            <person name="Gautier V."/>
            <person name="Ament-velasquez S.L."/>
            <person name="Kruys A."/>
            <person name="Hutchinson M.I."/>
            <person name="Powell A.J."/>
            <person name="Barry K."/>
            <person name="Miller A.N."/>
            <person name="Grigoriev I.V."/>
            <person name="Debuchy R."/>
            <person name="Gladieux P."/>
            <person name="Thoren M.H."/>
            <person name="Johannesson H."/>
        </authorList>
    </citation>
    <scope>NUCLEOTIDE SEQUENCE</scope>
    <source>
        <strain evidence="2">SMH3391-2</strain>
    </source>
</reference>
<dbReference type="Proteomes" id="UP001174934">
    <property type="component" value="Unassembled WGS sequence"/>
</dbReference>
<evidence type="ECO:0000313" key="2">
    <source>
        <dbReference type="EMBL" id="KAK0629267.1"/>
    </source>
</evidence>
<feature type="compositionally biased region" description="Low complexity" evidence="1">
    <location>
        <begin position="279"/>
        <end position="292"/>
    </location>
</feature>
<gene>
    <name evidence="2" type="ORF">B0T17DRAFT_615069</name>
</gene>
<organism evidence="2 3">
    <name type="scientific">Bombardia bombarda</name>
    <dbReference type="NCBI Taxonomy" id="252184"/>
    <lineage>
        <taxon>Eukaryota</taxon>
        <taxon>Fungi</taxon>
        <taxon>Dikarya</taxon>
        <taxon>Ascomycota</taxon>
        <taxon>Pezizomycotina</taxon>
        <taxon>Sordariomycetes</taxon>
        <taxon>Sordariomycetidae</taxon>
        <taxon>Sordariales</taxon>
        <taxon>Lasiosphaeriaceae</taxon>
        <taxon>Bombardia</taxon>
    </lineage>
</organism>
<name>A0AA39X8H2_9PEZI</name>
<keyword evidence="3" id="KW-1185">Reference proteome</keyword>
<feature type="compositionally biased region" description="Polar residues" evidence="1">
    <location>
        <begin position="356"/>
        <end position="375"/>
    </location>
</feature>
<proteinExistence type="predicted"/>
<protein>
    <submittedName>
        <fullName evidence="2">Uncharacterized protein</fullName>
    </submittedName>
</protein>
<dbReference type="EMBL" id="JAULSR010000002">
    <property type="protein sequence ID" value="KAK0629267.1"/>
    <property type="molecule type" value="Genomic_DNA"/>
</dbReference>
<feature type="compositionally biased region" description="Polar residues" evidence="1">
    <location>
        <begin position="19"/>
        <end position="32"/>
    </location>
</feature>
<feature type="compositionally biased region" description="Low complexity" evidence="1">
    <location>
        <begin position="227"/>
        <end position="238"/>
    </location>
</feature>
<evidence type="ECO:0000256" key="1">
    <source>
        <dbReference type="SAM" id="MobiDB-lite"/>
    </source>
</evidence>
<dbReference type="AlphaFoldDB" id="A0AA39X8H2"/>
<feature type="region of interest" description="Disordered" evidence="1">
    <location>
        <begin position="1"/>
        <end position="35"/>
    </location>
</feature>
<feature type="compositionally biased region" description="Low complexity" evidence="1">
    <location>
        <begin position="168"/>
        <end position="179"/>
    </location>
</feature>
<feature type="region of interest" description="Disordered" evidence="1">
    <location>
        <begin position="118"/>
        <end position="377"/>
    </location>
</feature>
<feature type="compositionally biased region" description="Polar residues" evidence="1">
    <location>
        <begin position="1"/>
        <end position="10"/>
    </location>
</feature>
<sequence>MATTNGTENAHQPIRGLQESRTSNSENFQPTPHQRRIIHRSRASLKEPFRCLWDDCKAKMDDWDTFYDHIHQSHLHVRTRCMWYKCEARCQTGRDTIAWILRHFQTIHMQHVYDAYGPCREQPNTGPETTLRKRTADNEQEQQRNAPAQKKRRLLPTSRPTVHMKQDQQSQQPQSQQPQPSNPAEKRRKRLSDSSGDGDHDLSYQPAQKKRTSLSISRPVIHSTQDQQPQQPLLQQPLPQQPQPNEQVERKRKRPYESFADVEHGQQFNMPAQKKRKPLPTGKPTLPLKQTPAQDVVAMPEADTKQDENHSPPVQKKRTSLPKSRPLLPTISNAAAPSETLDAERKAKTALKLITTPDSPATELNQEQTSQSPGTPRSLEELEAWHKICKRPGCFSETKKVALLKDPRSNAMHPGNGKEFVFKFHKNKSSSLPATSPRALSKIVFKTTSLPATSPRGTPKIVLKASSPTSVSPRVLPKIIKRSISSAGPSN</sequence>
<evidence type="ECO:0000313" key="3">
    <source>
        <dbReference type="Proteomes" id="UP001174934"/>
    </source>
</evidence>
<accession>A0AA39X8H2</accession>